<dbReference type="AlphaFoldDB" id="A0AB38YLV8"/>
<sequence>MNKFGQDFNDYSFDECETVIKKIAKDFEEKRREAIAKLFKMPLGNEDVIPEICIHKRNIRFSYKTKVAIIEYQEPLCLTVERGLSDSMSLARFVSDVTKEIGRLYEKAICDIRKRQINV</sequence>
<reference evidence="1" key="1">
    <citation type="submission" date="2023-08" db="EMBL/GenBank/DDBJ databases">
        <title>Veillonella_parvula_DSM 2007_complete_genome_hifiasm_Zymo_Research_D6332.</title>
        <authorList>
            <person name="Damerum A."/>
        </authorList>
    </citation>
    <scope>NUCLEOTIDE SEQUENCE</scope>
    <source>
        <strain evidence="1">DSM 2007</strain>
    </source>
</reference>
<dbReference type="Proteomes" id="UP001228955">
    <property type="component" value="Chromosome"/>
</dbReference>
<accession>A0AB38YLV8</accession>
<protein>
    <recommendedName>
        <fullName evidence="3">DUF1499 domain-containing protein</fullName>
    </recommendedName>
</protein>
<proteinExistence type="predicted"/>
<gene>
    <name evidence="1" type="ORF">RDV51_05235</name>
</gene>
<evidence type="ECO:0000313" key="1">
    <source>
        <dbReference type="EMBL" id="WMS18850.1"/>
    </source>
</evidence>
<evidence type="ECO:0000313" key="2">
    <source>
        <dbReference type="Proteomes" id="UP001228955"/>
    </source>
</evidence>
<name>A0AB38YLV8_VEIPA</name>
<dbReference type="EMBL" id="CP133463">
    <property type="protein sequence ID" value="WMS18850.1"/>
    <property type="molecule type" value="Genomic_DNA"/>
</dbReference>
<organism evidence="1 2">
    <name type="scientific">Veillonella parvula</name>
    <name type="common">Staphylococcus parvulus</name>
    <dbReference type="NCBI Taxonomy" id="29466"/>
    <lineage>
        <taxon>Bacteria</taxon>
        <taxon>Bacillati</taxon>
        <taxon>Bacillota</taxon>
        <taxon>Negativicutes</taxon>
        <taxon>Veillonellales</taxon>
        <taxon>Veillonellaceae</taxon>
        <taxon>Veillonella</taxon>
    </lineage>
</organism>
<evidence type="ECO:0008006" key="3">
    <source>
        <dbReference type="Google" id="ProtNLM"/>
    </source>
</evidence>
<dbReference type="RefSeq" id="WP_004693095.1">
    <property type="nucleotide sequence ID" value="NZ_CP133463.1"/>
</dbReference>